<feature type="compositionally biased region" description="Gly residues" evidence="1">
    <location>
        <begin position="199"/>
        <end position="210"/>
    </location>
</feature>
<evidence type="ECO:0000313" key="3">
    <source>
        <dbReference type="Proteomes" id="UP001177670"/>
    </source>
</evidence>
<dbReference type="Proteomes" id="UP001177670">
    <property type="component" value="Unassembled WGS sequence"/>
</dbReference>
<feature type="region of interest" description="Disordered" evidence="1">
    <location>
        <begin position="44"/>
        <end position="152"/>
    </location>
</feature>
<reference evidence="2" key="1">
    <citation type="submission" date="2021-10" db="EMBL/GenBank/DDBJ databases">
        <title>Melipona bicolor Genome sequencing and assembly.</title>
        <authorList>
            <person name="Araujo N.S."/>
            <person name="Arias M.C."/>
        </authorList>
    </citation>
    <scope>NUCLEOTIDE SEQUENCE</scope>
    <source>
        <strain evidence="2">USP_2M_L1-L4_2017</strain>
        <tissue evidence="2">Whole body</tissue>
    </source>
</reference>
<proteinExistence type="predicted"/>
<organism evidence="2 3">
    <name type="scientific">Melipona bicolor</name>
    <dbReference type="NCBI Taxonomy" id="60889"/>
    <lineage>
        <taxon>Eukaryota</taxon>
        <taxon>Metazoa</taxon>
        <taxon>Ecdysozoa</taxon>
        <taxon>Arthropoda</taxon>
        <taxon>Hexapoda</taxon>
        <taxon>Insecta</taxon>
        <taxon>Pterygota</taxon>
        <taxon>Neoptera</taxon>
        <taxon>Endopterygota</taxon>
        <taxon>Hymenoptera</taxon>
        <taxon>Apocrita</taxon>
        <taxon>Aculeata</taxon>
        <taxon>Apoidea</taxon>
        <taxon>Anthophila</taxon>
        <taxon>Apidae</taxon>
        <taxon>Melipona</taxon>
    </lineage>
</organism>
<sequence length="328" mass="35764">MAVVVISREKKYQCFVSQQPYNVVYVGDVCERRERGNEILHWVGRLSSPSSPSKTTDKKEGSPGKGGNHAQAHRRNSHGGALNEGRLVEERKENEDSTQRRRLPASPAVGNPGSSIESGRRYVRSERASERRRRAREEVDASLPLGEESLPERYPGSCKAGAADSRLYPHPGVRGVSAQSFSAFALSRQRCLWPAATASGGGGSDSGRGGRTTLRVSPSPTRRLNAASRVGEATPRRSIKPRPDTPTVTTAQLLRRPRRRGAHERGSVWWCTDWWGQSRHGAHSADPVSWRGGSGRPRRGGEASSSAARPDVGTSLSGLSFIKILFRA</sequence>
<feature type="region of interest" description="Disordered" evidence="1">
    <location>
        <begin position="195"/>
        <end position="247"/>
    </location>
</feature>
<accession>A0AA40GFC9</accession>
<evidence type="ECO:0000313" key="2">
    <source>
        <dbReference type="EMBL" id="KAK1136831.1"/>
    </source>
</evidence>
<comment type="caution">
    <text evidence="2">The sequence shown here is derived from an EMBL/GenBank/DDBJ whole genome shotgun (WGS) entry which is preliminary data.</text>
</comment>
<feature type="region of interest" description="Disordered" evidence="1">
    <location>
        <begin position="279"/>
        <end position="312"/>
    </location>
</feature>
<keyword evidence="3" id="KW-1185">Reference proteome</keyword>
<dbReference type="EMBL" id="JAHYIQ010000001">
    <property type="protein sequence ID" value="KAK1136831.1"/>
    <property type="molecule type" value="Genomic_DNA"/>
</dbReference>
<dbReference type="AlphaFoldDB" id="A0AA40GFC9"/>
<gene>
    <name evidence="2" type="ORF">K0M31_001367</name>
</gene>
<evidence type="ECO:0000256" key="1">
    <source>
        <dbReference type="SAM" id="MobiDB-lite"/>
    </source>
</evidence>
<feature type="compositionally biased region" description="Basic and acidic residues" evidence="1">
    <location>
        <begin position="86"/>
        <end position="99"/>
    </location>
</feature>
<feature type="compositionally biased region" description="Basic and acidic residues" evidence="1">
    <location>
        <begin position="118"/>
        <end position="139"/>
    </location>
</feature>
<protein>
    <submittedName>
        <fullName evidence="2">Uncharacterized protein</fullName>
    </submittedName>
</protein>
<name>A0AA40GFC9_9HYME</name>